<sequence length="520" mass="55025">MSRGVRRLLAAAAVLAVTMTAGCSATGTDDDSGPSPSPSRSQTGAAREYLTQHVDWSTCFDKFQCATVKVPLDWDDPDGSEIGIAVIRTQQADNTRGTILVDPGGPGGSGFNIVKDSLGYVTTDRLQSHYAIAGFDPRGVGRSSAVDCFTDAGRDRMRSNDADPDTDAGFKNLRSMYHRFANACQKHTGALLEHVDTESAARDMDVIRAALGERKLNYLGFSYGTKLGATYARLYPGKVGRFVLDGALDPSLTSVQIALGQAKGFERELRVYIRRCGQQPDCPLDGGVDHGARQVRALLDSATRTPLTATDGRKVGGSLLASGIIAALYNTANWQYLTQGLAGAMNGDPSVLLALADQSADRDQSGNYTSNGNEAFIAINCLDYSPPAKKAAMRAVAARIEKASPTFGPELAYTGLTCANWPVPSTAHAPKPPGTDKPGTDKPGTDKPGTAPILVVGTTGDPATPYAWAKSLTRKLPGARLLTWKGEGHTAYGRAGPCINKKVDAYFVTGTMPPRGTTCR</sequence>
<evidence type="ECO:0000313" key="7">
    <source>
        <dbReference type="EMBL" id="NYI65710.1"/>
    </source>
</evidence>
<dbReference type="PANTHER" id="PTHR43248:SF29">
    <property type="entry name" value="TRIPEPTIDYL AMINOPEPTIDASE"/>
    <property type="match status" value="1"/>
</dbReference>
<gene>
    <name evidence="7" type="ORF">BJY26_000016</name>
</gene>
<dbReference type="AlphaFoldDB" id="A0A7Z0D193"/>
<name>A0A7Z0D193_9MICO</name>
<evidence type="ECO:0000256" key="2">
    <source>
        <dbReference type="ARBA" id="ARBA00022729"/>
    </source>
</evidence>
<keyword evidence="3" id="KW-0378">Hydrolase</keyword>
<dbReference type="InterPro" id="IPR013595">
    <property type="entry name" value="Pept_S33_TAP-like_C"/>
</dbReference>
<dbReference type="EMBL" id="JACBZP010000001">
    <property type="protein sequence ID" value="NYI65710.1"/>
    <property type="molecule type" value="Genomic_DNA"/>
</dbReference>
<dbReference type="PANTHER" id="PTHR43248">
    <property type="entry name" value="2-SUCCINYL-6-HYDROXY-2,4-CYCLOHEXADIENE-1-CARBOXYLATE SYNTHASE"/>
    <property type="match status" value="1"/>
</dbReference>
<protein>
    <submittedName>
        <fullName evidence="7">Pimeloyl-ACP methyl ester carboxylesterase</fullName>
    </submittedName>
</protein>
<dbReference type="Pfam" id="PF08386">
    <property type="entry name" value="Abhydrolase_4"/>
    <property type="match status" value="1"/>
</dbReference>
<comment type="caution">
    <text evidence="7">The sequence shown here is derived from an EMBL/GenBank/DDBJ whole genome shotgun (WGS) entry which is preliminary data.</text>
</comment>
<dbReference type="InterPro" id="IPR051601">
    <property type="entry name" value="Serine_prot/Carboxylest_S33"/>
</dbReference>
<feature type="domain" description="Peptidase S33 tripeptidyl aminopeptidase-like C-terminal" evidence="6">
    <location>
        <begin position="405"/>
        <end position="519"/>
    </location>
</feature>
<dbReference type="PROSITE" id="PS51257">
    <property type="entry name" value="PROKAR_LIPOPROTEIN"/>
    <property type="match status" value="1"/>
</dbReference>
<dbReference type="RefSeq" id="WP_179424619.1">
    <property type="nucleotide sequence ID" value="NZ_JACBZP010000001.1"/>
</dbReference>
<dbReference type="Gene3D" id="3.40.50.1820">
    <property type="entry name" value="alpha/beta hydrolase"/>
    <property type="match status" value="1"/>
</dbReference>
<evidence type="ECO:0000313" key="8">
    <source>
        <dbReference type="Proteomes" id="UP000539111"/>
    </source>
</evidence>
<feature type="chain" id="PRO_5038393432" evidence="5">
    <location>
        <begin position="26"/>
        <end position="520"/>
    </location>
</feature>
<feature type="region of interest" description="Disordered" evidence="4">
    <location>
        <begin position="424"/>
        <end position="453"/>
    </location>
</feature>
<keyword evidence="2 5" id="KW-0732">Signal</keyword>
<dbReference type="SUPFAM" id="SSF53474">
    <property type="entry name" value="alpha/beta-Hydrolases"/>
    <property type="match status" value="1"/>
</dbReference>
<evidence type="ECO:0000256" key="5">
    <source>
        <dbReference type="SAM" id="SignalP"/>
    </source>
</evidence>
<feature type="signal peptide" evidence="5">
    <location>
        <begin position="1"/>
        <end position="25"/>
    </location>
</feature>
<dbReference type="InterPro" id="IPR029058">
    <property type="entry name" value="AB_hydrolase_fold"/>
</dbReference>
<proteinExistence type="inferred from homology"/>
<dbReference type="GO" id="GO:0016787">
    <property type="term" value="F:hydrolase activity"/>
    <property type="evidence" value="ECO:0007669"/>
    <property type="project" value="UniProtKB-KW"/>
</dbReference>
<feature type="region of interest" description="Disordered" evidence="4">
    <location>
        <begin position="24"/>
        <end position="46"/>
    </location>
</feature>
<evidence type="ECO:0000259" key="6">
    <source>
        <dbReference type="Pfam" id="PF08386"/>
    </source>
</evidence>
<evidence type="ECO:0000256" key="3">
    <source>
        <dbReference type="ARBA" id="ARBA00022801"/>
    </source>
</evidence>
<reference evidence="7 8" key="1">
    <citation type="submission" date="2020-07" db="EMBL/GenBank/DDBJ databases">
        <title>Sequencing the genomes of 1000 actinobacteria strains.</title>
        <authorList>
            <person name="Klenk H.-P."/>
        </authorList>
    </citation>
    <scope>NUCLEOTIDE SEQUENCE [LARGE SCALE GENOMIC DNA]</scope>
    <source>
        <strain evidence="7 8">DSM 26341</strain>
    </source>
</reference>
<accession>A0A7Z0D193</accession>
<dbReference type="Proteomes" id="UP000539111">
    <property type="component" value="Unassembled WGS sequence"/>
</dbReference>
<comment type="similarity">
    <text evidence="1">Belongs to the peptidase S33 family.</text>
</comment>
<organism evidence="7 8">
    <name type="scientific">Spelaeicoccus albus</name>
    <dbReference type="NCBI Taxonomy" id="1280376"/>
    <lineage>
        <taxon>Bacteria</taxon>
        <taxon>Bacillati</taxon>
        <taxon>Actinomycetota</taxon>
        <taxon>Actinomycetes</taxon>
        <taxon>Micrococcales</taxon>
        <taxon>Brevibacteriaceae</taxon>
        <taxon>Spelaeicoccus</taxon>
    </lineage>
</organism>
<keyword evidence="8" id="KW-1185">Reference proteome</keyword>
<evidence type="ECO:0000256" key="4">
    <source>
        <dbReference type="SAM" id="MobiDB-lite"/>
    </source>
</evidence>
<evidence type="ECO:0000256" key="1">
    <source>
        <dbReference type="ARBA" id="ARBA00010088"/>
    </source>
</evidence>